<feature type="non-terminal residue" evidence="3">
    <location>
        <position position="1"/>
    </location>
</feature>
<reference evidence="5" key="4">
    <citation type="submission" date="2013-11" db="EMBL/GenBank/DDBJ databases">
        <title>The Genome Sequence of Phytophthora parasitica IAC_01/95.</title>
        <authorList>
            <consortium name="The Broad Institute Genomics Platform"/>
            <person name="Russ C."/>
            <person name="Tyler B."/>
            <person name="Panabieres F."/>
            <person name="Shan W."/>
            <person name="Tripathy S."/>
            <person name="Grunwald N."/>
            <person name="Machado M."/>
            <person name="Johnson C.S."/>
            <person name="Arredondo F."/>
            <person name="Hong C."/>
            <person name="Coffey M."/>
            <person name="Young S.K."/>
            <person name="Zeng Q."/>
            <person name="Gargeya S."/>
            <person name="Fitzgerald M."/>
            <person name="Abouelleil A."/>
            <person name="Alvarado L."/>
            <person name="Chapman S.B."/>
            <person name="Gainer-Dewar J."/>
            <person name="Goldberg J."/>
            <person name="Griggs A."/>
            <person name="Gujja S."/>
            <person name="Hansen M."/>
            <person name="Howarth C."/>
            <person name="Imamovic A."/>
            <person name="Ireland A."/>
            <person name="Larimer J."/>
            <person name="McCowan C."/>
            <person name="Murphy C."/>
            <person name="Pearson M."/>
            <person name="Poon T.W."/>
            <person name="Priest M."/>
            <person name="Roberts A."/>
            <person name="Saif S."/>
            <person name="Shea T."/>
            <person name="Sykes S."/>
            <person name="Wortman J."/>
            <person name="Nusbaum C."/>
            <person name="Birren B."/>
        </authorList>
    </citation>
    <scope>NUCLEOTIDE SEQUENCE [LARGE SCALE GENOMIC DNA]</scope>
    <source>
        <strain evidence="5">IAC_01/95</strain>
    </source>
</reference>
<proteinExistence type="predicted"/>
<dbReference type="Proteomes" id="UP000054423">
    <property type="component" value="Unassembled WGS sequence"/>
</dbReference>
<dbReference type="EMBL" id="KI696667">
    <property type="protein sequence ID" value="ETM31008.1"/>
    <property type="molecule type" value="Genomic_DNA"/>
</dbReference>
<accession>W2HTJ8</accession>
<evidence type="ECO:0000313" key="4">
    <source>
        <dbReference type="EMBL" id="ETL77329.1"/>
    </source>
</evidence>
<protein>
    <submittedName>
        <fullName evidence="3">Uncharacterized protein</fullName>
    </submittedName>
</protein>
<dbReference type="Proteomes" id="UP000054532">
    <property type="component" value="Unassembled WGS sequence"/>
</dbReference>
<name>W2HTJ8_PHYNI</name>
<dbReference type="EMBL" id="KI683786">
    <property type="protein sequence ID" value="ETL77329.1"/>
    <property type="molecule type" value="Genomic_DNA"/>
</dbReference>
<reference evidence="2" key="2">
    <citation type="submission" date="2013-11" db="EMBL/GenBank/DDBJ databases">
        <title>The Genome Sequence of Phytophthora parasitica CJ02B3.</title>
        <authorList>
            <consortium name="The Broad Institute Genomics Platform"/>
            <person name="Russ C."/>
            <person name="Tyler B."/>
            <person name="Panabieres F."/>
            <person name="Shan W."/>
            <person name="Tripathy S."/>
            <person name="Grunwald N."/>
            <person name="Machado M."/>
            <person name="Johnson C.S."/>
            <person name="Arredondo F."/>
            <person name="Hong C."/>
            <person name="Coffey M."/>
            <person name="Young S.K."/>
            <person name="Zeng Q."/>
            <person name="Gargeya S."/>
            <person name="Fitzgerald M."/>
            <person name="Abouelleil A."/>
            <person name="Alvarado L."/>
            <person name="Chapman S.B."/>
            <person name="Gainer-Dewar J."/>
            <person name="Goldberg J."/>
            <person name="Griggs A."/>
            <person name="Gujja S."/>
            <person name="Hansen M."/>
            <person name="Howarth C."/>
            <person name="Imamovic A."/>
            <person name="Ireland A."/>
            <person name="Larimer J."/>
            <person name="McCowan C."/>
            <person name="Murphy C."/>
            <person name="Pearson M."/>
            <person name="Poon T.W."/>
            <person name="Priest M."/>
            <person name="Roberts A."/>
            <person name="Saif S."/>
            <person name="Shea T."/>
            <person name="Sykes S."/>
            <person name="Wortman J."/>
            <person name="Nusbaum C."/>
            <person name="Birren B."/>
        </authorList>
    </citation>
    <scope>NUCLEOTIDE SEQUENCE [LARGE SCALE GENOMIC DNA]</scope>
    <source>
        <strain evidence="2">CJ02B3</strain>
    </source>
</reference>
<dbReference type="EMBL" id="KI689908">
    <property type="protein sequence ID" value="ETK71077.1"/>
    <property type="molecule type" value="Genomic_DNA"/>
</dbReference>
<evidence type="ECO:0000313" key="3">
    <source>
        <dbReference type="EMBL" id="ETL24522.1"/>
    </source>
</evidence>
<evidence type="ECO:0000313" key="2">
    <source>
        <dbReference type="EMBL" id="ETK71077.1"/>
    </source>
</evidence>
<evidence type="ECO:0000313" key="5">
    <source>
        <dbReference type="EMBL" id="ETM31008.1"/>
    </source>
</evidence>
<reference evidence="4" key="1">
    <citation type="submission" date="2013-11" db="EMBL/GenBank/DDBJ databases">
        <title>The Genome Sequence of Phytophthora parasitica CHvinca01.</title>
        <authorList>
            <consortium name="The Broad Institute Genomics Platform"/>
            <person name="Russ C."/>
            <person name="Tyler B."/>
            <person name="Panabieres F."/>
            <person name="Shan W."/>
            <person name="Tripathy S."/>
            <person name="Grunwald N."/>
            <person name="Machado M."/>
            <person name="Johnson C.S."/>
            <person name="Arredondo F."/>
            <person name="Hong C."/>
            <person name="Coffey M."/>
            <person name="Young S.K."/>
            <person name="Zeng Q."/>
            <person name="Gargeya S."/>
            <person name="Fitzgerald M."/>
            <person name="Abouelleil A."/>
            <person name="Alvarado L."/>
            <person name="Chapman S.B."/>
            <person name="Gainer-Dewar J."/>
            <person name="Goldberg J."/>
            <person name="Griggs A."/>
            <person name="Gujja S."/>
            <person name="Hansen M."/>
            <person name="Howarth C."/>
            <person name="Imamovic A."/>
            <person name="Ireland A."/>
            <person name="Larimer J."/>
            <person name="McCowan C."/>
            <person name="Murphy C."/>
            <person name="Pearson M."/>
            <person name="Poon T.W."/>
            <person name="Priest M."/>
            <person name="Roberts A."/>
            <person name="Saif S."/>
            <person name="Shea T."/>
            <person name="Sykes S."/>
            <person name="Wortman J."/>
            <person name="Nusbaum C."/>
            <person name="Birren B."/>
        </authorList>
    </citation>
    <scope>NUCLEOTIDE SEQUENCE [LARGE SCALE GENOMIC DNA]</scope>
    <source>
        <strain evidence="4">CHvinca01</strain>
    </source>
</reference>
<keyword evidence="1" id="KW-1133">Transmembrane helix</keyword>
<dbReference type="Proteomes" id="UP000053864">
    <property type="component" value="Unassembled WGS sequence"/>
</dbReference>
<keyword evidence="1" id="KW-0812">Transmembrane</keyword>
<gene>
    <name evidence="5" type="ORF">L914_21339</name>
    <name evidence="2" type="ORF">L915_21614</name>
    <name evidence="3" type="ORF">L916_21483</name>
    <name evidence="4" type="ORF">L917_21731</name>
</gene>
<sequence>TTANISWEFADSPRVPFLLADTTRNYHIHVAFFVIIQFNLIPSGIIAKIHPIFDCKLSHLARGYGSNN</sequence>
<evidence type="ECO:0000256" key="1">
    <source>
        <dbReference type="SAM" id="Phobius"/>
    </source>
</evidence>
<feature type="transmembrane region" description="Helical" evidence="1">
    <location>
        <begin position="26"/>
        <end position="47"/>
    </location>
</feature>
<dbReference type="Proteomes" id="UP000053236">
    <property type="component" value="Unassembled WGS sequence"/>
</dbReference>
<reference evidence="3" key="3">
    <citation type="submission" date="2013-11" db="EMBL/GenBank/DDBJ databases">
        <title>The Genome Sequence of Phytophthora parasitica CJ05E6.</title>
        <authorList>
            <consortium name="The Broad Institute Genomics Platform"/>
            <person name="Russ C."/>
            <person name="Tyler B."/>
            <person name="Panabieres F."/>
            <person name="Shan W."/>
            <person name="Tripathy S."/>
            <person name="Grunwald N."/>
            <person name="Machado M."/>
            <person name="Johnson C.S."/>
            <person name="Arredondo F."/>
            <person name="Hong C."/>
            <person name="Coffey M."/>
            <person name="Young S.K."/>
            <person name="Zeng Q."/>
            <person name="Gargeya S."/>
            <person name="Fitzgerald M."/>
            <person name="Abouelleil A."/>
            <person name="Alvarado L."/>
            <person name="Chapman S.B."/>
            <person name="Gainer-Dewar J."/>
            <person name="Goldberg J."/>
            <person name="Griggs A."/>
            <person name="Gujja S."/>
            <person name="Hansen M."/>
            <person name="Howarth C."/>
            <person name="Imamovic A."/>
            <person name="Ireland A."/>
            <person name="Larimer J."/>
            <person name="McCowan C."/>
            <person name="Murphy C."/>
            <person name="Pearson M."/>
            <person name="Poon T.W."/>
            <person name="Priest M."/>
            <person name="Roberts A."/>
            <person name="Saif S."/>
            <person name="Shea T."/>
            <person name="Sykes S."/>
            <person name="Wortman J."/>
            <person name="Nusbaum C."/>
            <person name="Birren B."/>
        </authorList>
    </citation>
    <scope>NUCLEOTIDE SEQUENCE [LARGE SCALE GENOMIC DNA]</scope>
    <source>
        <strain evidence="3">CJ05E6</strain>
    </source>
</reference>
<dbReference type="EMBL" id="KI676742">
    <property type="protein sequence ID" value="ETL24522.1"/>
    <property type="molecule type" value="Genomic_DNA"/>
</dbReference>
<dbReference type="AlphaFoldDB" id="W2HTJ8"/>
<organism evidence="3">
    <name type="scientific">Phytophthora nicotianae</name>
    <name type="common">Potato buckeye rot agent</name>
    <name type="synonym">Phytophthora parasitica</name>
    <dbReference type="NCBI Taxonomy" id="4792"/>
    <lineage>
        <taxon>Eukaryota</taxon>
        <taxon>Sar</taxon>
        <taxon>Stramenopiles</taxon>
        <taxon>Oomycota</taxon>
        <taxon>Peronosporomycetes</taxon>
        <taxon>Peronosporales</taxon>
        <taxon>Peronosporaceae</taxon>
        <taxon>Phytophthora</taxon>
    </lineage>
</organism>
<keyword evidence="1" id="KW-0472">Membrane</keyword>